<dbReference type="EMBL" id="CM001022">
    <property type="protein sequence ID" value="EFQ23353.1"/>
    <property type="molecule type" value="Genomic_DNA"/>
</dbReference>
<dbReference type="NCBIfam" id="TIGR01509">
    <property type="entry name" value="HAD-SF-IA-v3"/>
    <property type="match status" value="1"/>
</dbReference>
<dbReference type="Proteomes" id="UP000005096">
    <property type="component" value="Chromosome"/>
</dbReference>
<dbReference type="InterPro" id="IPR023214">
    <property type="entry name" value="HAD_sf"/>
</dbReference>
<dbReference type="GO" id="GO:0008967">
    <property type="term" value="F:phosphoglycolate phosphatase activity"/>
    <property type="evidence" value="ECO:0007669"/>
    <property type="project" value="TreeGrafter"/>
</dbReference>
<accession>E3CWA1</accession>
<organism evidence="1 2">
    <name type="scientific">Aminomonas paucivorans DSM 12260</name>
    <dbReference type="NCBI Taxonomy" id="584708"/>
    <lineage>
        <taxon>Bacteria</taxon>
        <taxon>Thermotogati</taxon>
        <taxon>Synergistota</taxon>
        <taxon>Synergistia</taxon>
        <taxon>Synergistales</taxon>
        <taxon>Synergistaceae</taxon>
        <taxon>Aminomonas</taxon>
    </lineage>
</organism>
<sequence length="218" mass="23467">MGAVLFDFDMTLVDSSHAITHCMNGLAESRGLRLLTREEVLSTIGLPIEEAWRVLWGRYDPAWTEEYRARFRGVEQSLLRPFPGTVSVLRSLRERDIRTGVVSNRRFARVAVEATGLVPLADVVVGLEDVERPKPDPQSVLLALDRLGVPPEAAAYVGDTDIDMATARAAGTLGVGMTTGAFDRAGLLAAGASLVLDDLRELEGALGLASLEVPRVGS</sequence>
<dbReference type="STRING" id="584708.Apau_0926"/>
<dbReference type="Pfam" id="PF13419">
    <property type="entry name" value="HAD_2"/>
    <property type="match status" value="1"/>
</dbReference>
<dbReference type="InterPro" id="IPR006439">
    <property type="entry name" value="HAD-SF_hydro_IA"/>
</dbReference>
<gene>
    <name evidence="1" type="ORF">Apau_0926</name>
</gene>
<keyword evidence="2" id="KW-1185">Reference proteome</keyword>
<evidence type="ECO:0000313" key="1">
    <source>
        <dbReference type="EMBL" id="EFQ23353.1"/>
    </source>
</evidence>
<dbReference type="Gene3D" id="3.40.50.1000">
    <property type="entry name" value="HAD superfamily/HAD-like"/>
    <property type="match status" value="1"/>
</dbReference>
<dbReference type="InterPro" id="IPR023198">
    <property type="entry name" value="PGP-like_dom2"/>
</dbReference>
<dbReference type="SUPFAM" id="SSF56784">
    <property type="entry name" value="HAD-like"/>
    <property type="match status" value="1"/>
</dbReference>
<evidence type="ECO:0000313" key="2">
    <source>
        <dbReference type="Proteomes" id="UP000005096"/>
    </source>
</evidence>
<dbReference type="eggNOG" id="COG0546">
    <property type="taxonomic scope" value="Bacteria"/>
</dbReference>
<dbReference type="Gene3D" id="1.10.150.240">
    <property type="entry name" value="Putative phosphatase, domain 2"/>
    <property type="match status" value="1"/>
</dbReference>
<dbReference type="PaxDb" id="584708-Apau_0926"/>
<dbReference type="SFLD" id="SFLDG01135">
    <property type="entry name" value="C1.5.6:_HAD__Beta-PGM__Phospha"/>
    <property type="match status" value="1"/>
</dbReference>
<dbReference type="SFLD" id="SFLDS00003">
    <property type="entry name" value="Haloacid_Dehalogenase"/>
    <property type="match status" value="1"/>
</dbReference>
<proteinExistence type="predicted"/>
<dbReference type="SFLD" id="SFLDG01129">
    <property type="entry name" value="C1.5:_HAD__Beta-PGM__Phosphata"/>
    <property type="match status" value="1"/>
</dbReference>
<name>E3CWA1_9BACT</name>
<dbReference type="NCBIfam" id="TIGR01549">
    <property type="entry name" value="HAD-SF-IA-v1"/>
    <property type="match status" value="1"/>
</dbReference>
<keyword evidence="1" id="KW-0378">Hydrolase</keyword>
<dbReference type="InterPro" id="IPR036412">
    <property type="entry name" value="HAD-like_sf"/>
</dbReference>
<dbReference type="OrthoDB" id="9807630at2"/>
<dbReference type="PANTHER" id="PTHR43434:SF1">
    <property type="entry name" value="PHOSPHOGLYCOLATE PHOSPHATASE"/>
    <property type="match status" value="1"/>
</dbReference>
<dbReference type="InterPro" id="IPR041492">
    <property type="entry name" value="HAD_2"/>
</dbReference>
<dbReference type="HOGENOM" id="CLU_045011_19_3_0"/>
<dbReference type="AlphaFoldDB" id="E3CWA1"/>
<reference evidence="1 2" key="1">
    <citation type="journal article" date="2010" name="Stand. Genomic Sci.">
        <title>Non-contiguous finished genome sequence of Aminomonas paucivorans type strain (GLU-3).</title>
        <authorList>
            <person name="Pitluck S."/>
            <person name="Yasawong M."/>
            <person name="Held B."/>
            <person name="Lapidus A."/>
            <person name="Nolan M."/>
            <person name="Copeland A."/>
            <person name="Lucas S."/>
            <person name="Del Rio T.G."/>
            <person name="Tice H."/>
            <person name="Cheng J.F."/>
            <person name="Chertkov O."/>
            <person name="Goodwin L."/>
            <person name="Tapia R."/>
            <person name="Han C."/>
            <person name="Liolios K."/>
            <person name="Ivanova N."/>
            <person name="Mavromatis K."/>
            <person name="Ovchinnikova G."/>
            <person name="Pati A."/>
            <person name="Chen A."/>
            <person name="Palaniappan K."/>
            <person name="Land M."/>
            <person name="Hauser L."/>
            <person name="Chang Y.J."/>
            <person name="Jeffries C.D."/>
            <person name="Pukall R."/>
            <person name="Spring S."/>
            <person name="Rohde M."/>
            <person name="Sikorski J."/>
            <person name="Goker M."/>
            <person name="Woyke T."/>
            <person name="Bristow J."/>
            <person name="Eisen J.A."/>
            <person name="Markowitz V."/>
            <person name="Hugenholtz P."/>
            <person name="Kyrpides N.C."/>
            <person name="Klenk H.P."/>
        </authorList>
    </citation>
    <scope>NUCLEOTIDE SEQUENCE [LARGE SCALE GENOMIC DNA]</scope>
    <source>
        <strain evidence="1 2">DSM 12260</strain>
    </source>
</reference>
<protein>
    <submittedName>
        <fullName evidence="1">HAD-superfamily hydrolase, subfamily IA, variant 3</fullName>
    </submittedName>
</protein>
<dbReference type="PANTHER" id="PTHR43434">
    <property type="entry name" value="PHOSPHOGLYCOLATE PHOSPHATASE"/>
    <property type="match status" value="1"/>
</dbReference>
<dbReference type="InterPro" id="IPR050155">
    <property type="entry name" value="HAD-like_hydrolase_sf"/>
</dbReference>
<dbReference type="GO" id="GO:0006281">
    <property type="term" value="P:DNA repair"/>
    <property type="evidence" value="ECO:0007669"/>
    <property type="project" value="TreeGrafter"/>
</dbReference>